<dbReference type="Proteomes" id="UP000070539">
    <property type="component" value="Unassembled WGS sequence"/>
</dbReference>
<reference evidence="1 2" key="1">
    <citation type="submission" date="2016-01" db="EMBL/GenBank/DDBJ databases">
        <title>Genome sequence of Clostridium neopropionicum X4, DSM-3847.</title>
        <authorList>
            <person name="Poehlein A."/>
            <person name="Beck M.H."/>
            <person name="Bengelsdorf F.R."/>
            <person name="Daniel R."/>
            <person name="Duerre P."/>
        </authorList>
    </citation>
    <scope>NUCLEOTIDE SEQUENCE [LARGE SCALE GENOMIC DNA]</scope>
    <source>
        <strain evidence="1 2">DSM-3847</strain>
    </source>
</reference>
<dbReference type="AlphaFoldDB" id="A0A136WHR7"/>
<dbReference type="STRING" id="36847.CLNEO_11250"/>
<name>A0A136WHR7_9FIRM</name>
<accession>A0A136WHR7</accession>
<comment type="caution">
    <text evidence="1">The sequence shown here is derived from an EMBL/GenBank/DDBJ whole genome shotgun (WGS) entry which is preliminary data.</text>
</comment>
<organism evidence="1 2">
    <name type="scientific">Anaerotignum neopropionicum</name>
    <dbReference type="NCBI Taxonomy" id="36847"/>
    <lineage>
        <taxon>Bacteria</taxon>
        <taxon>Bacillati</taxon>
        <taxon>Bacillota</taxon>
        <taxon>Clostridia</taxon>
        <taxon>Lachnospirales</taxon>
        <taxon>Anaerotignaceae</taxon>
        <taxon>Anaerotignum</taxon>
    </lineage>
</organism>
<proteinExistence type="predicted"/>
<sequence length="255" mass="29656">MEVYNQLAKYPVFTITEVEQLTGNSNTAYSLLDRLMKKGLMKKVRKNIYSAVNPVTGQIVATRYQIGCAITDTAYISHHSAFEYYGLANQVFYELYVSSESKFNTFEYEHMTFKYVSSRMQEGIVEAKNTTGVRITDLERTVIDSIRDFNKIGGLEELLNCLEGIHFLDEEKLRRYLAIYNTQGLYQRVGYLLQHYQKEIQLSNDFIDSCKEKIGKSRRYLLNEENQQNIYNSEWKLMIPEGLFEITEQGGDLLV</sequence>
<dbReference type="EMBL" id="LRVM01000002">
    <property type="protein sequence ID" value="KXL53899.1"/>
    <property type="molecule type" value="Genomic_DNA"/>
</dbReference>
<dbReference type="RefSeq" id="WP_066085723.1">
    <property type="nucleotide sequence ID" value="NZ_LRVM01000002.1"/>
</dbReference>
<keyword evidence="2" id="KW-1185">Reference proteome</keyword>
<dbReference type="OrthoDB" id="9814778at2"/>
<evidence type="ECO:0000313" key="2">
    <source>
        <dbReference type="Proteomes" id="UP000070539"/>
    </source>
</evidence>
<evidence type="ECO:0000313" key="1">
    <source>
        <dbReference type="EMBL" id="KXL53899.1"/>
    </source>
</evidence>
<gene>
    <name evidence="1" type="ORF">CLNEO_11250</name>
</gene>
<protein>
    <submittedName>
        <fullName evidence="1">Uncharacterized protein</fullName>
    </submittedName>
</protein>